<dbReference type="PROSITE" id="PS50850">
    <property type="entry name" value="MFS"/>
    <property type="match status" value="1"/>
</dbReference>
<feature type="transmembrane region" description="Helical" evidence="9">
    <location>
        <begin position="295"/>
        <end position="318"/>
    </location>
</feature>
<evidence type="ECO:0000256" key="5">
    <source>
        <dbReference type="ARBA" id="ARBA00022692"/>
    </source>
</evidence>
<dbReference type="NCBIfam" id="TIGR00879">
    <property type="entry name" value="SP"/>
    <property type="match status" value="1"/>
</dbReference>
<dbReference type="InterPro" id="IPR003663">
    <property type="entry name" value="Sugar/inositol_transpt"/>
</dbReference>
<comment type="caution">
    <text evidence="11">The sequence shown here is derived from an EMBL/GenBank/DDBJ whole genome shotgun (WGS) entry which is preliminary data.</text>
</comment>
<keyword evidence="6 9" id="KW-1133">Transmembrane helix</keyword>
<evidence type="ECO:0000313" key="12">
    <source>
        <dbReference type="Proteomes" id="UP001596977"/>
    </source>
</evidence>
<comment type="similarity">
    <text evidence="2 8">Belongs to the major facilitator superfamily. Sugar transporter (TC 2.A.1.1) family.</text>
</comment>
<sequence length="499" mass="52707">MLFIRNGATVTANSPADSTRTEGEGFQGMNASAERTNIGLVFAIVAVATIGGLLFGYDSGAVNGTQPGLIAAFGLDDKGLGFTVGSLLIGCVVGASLAGVLADAMGRRAVMRLAAVLFLGGALVQGFAHDHTLFVIARIIGGMAVGAASVLSPAYISEVAPASIRGRMTTVQQVMIITGLTAAFLANYYVTSVAGVSTNKIWFDIEAWRWMYLLQAVPAAVFLIALFFIPESPRYLVSKGRNEEANSVLTNLFGAGAASAKVAEIQASFSNDHRPRLSDVLTPAGGRGFLGVRSIVWVGIMLAVFQQLVGINVIFYYGATLWQAAGFSEQDSLIINIVSGAVSIAACFVTIAVIDRIGRKPLLLIGSVGMALSLFAMVYAFSQGGLVDGKLMLPDDSGKIAVWAANIYVIFFNVSWGPVMWVMLGEMFPNQIRGSALAVAGFFQWAANYAIAQAFPIMLTTIGLAASYSFYGVCAVISFFLVVRFIHETKGKELEAMEG</sequence>
<keyword evidence="12" id="KW-1185">Reference proteome</keyword>
<feature type="transmembrane region" description="Helical" evidence="9">
    <location>
        <begin position="361"/>
        <end position="381"/>
    </location>
</feature>
<feature type="transmembrane region" description="Helical" evidence="9">
    <location>
        <begin position="401"/>
        <end position="424"/>
    </location>
</feature>
<evidence type="ECO:0000313" key="11">
    <source>
        <dbReference type="EMBL" id="MFD0945823.1"/>
    </source>
</evidence>
<feature type="transmembrane region" description="Helical" evidence="9">
    <location>
        <begin position="333"/>
        <end position="354"/>
    </location>
</feature>
<evidence type="ECO:0000256" key="8">
    <source>
        <dbReference type="RuleBase" id="RU003346"/>
    </source>
</evidence>
<dbReference type="PROSITE" id="PS00216">
    <property type="entry name" value="SUGAR_TRANSPORT_1"/>
    <property type="match status" value="2"/>
</dbReference>
<dbReference type="InterPro" id="IPR020846">
    <property type="entry name" value="MFS_dom"/>
</dbReference>
<feature type="transmembrane region" description="Helical" evidence="9">
    <location>
        <begin position="109"/>
        <end position="128"/>
    </location>
</feature>
<dbReference type="PRINTS" id="PR00171">
    <property type="entry name" value="SUGRTRNSPORT"/>
</dbReference>
<keyword evidence="3 8" id="KW-0813">Transport</keyword>
<keyword evidence="7 9" id="KW-0472">Membrane</keyword>
<protein>
    <submittedName>
        <fullName evidence="11">Sugar porter family MFS transporter</fullName>
    </submittedName>
</protein>
<feature type="transmembrane region" description="Helical" evidence="9">
    <location>
        <begin position="465"/>
        <end position="486"/>
    </location>
</feature>
<dbReference type="Gene3D" id="1.20.1250.20">
    <property type="entry name" value="MFS general substrate transporter like domains"/>
    <property type="match status" value="2"/>
</dbReference>
<evidence type="ECO:0000256" key="1">
    <source>
        <dbReference type="ARBA" id="ARBA00004651"/>
    </source>
</evidence>
<dbReference type="InterPro" id="IPR005828">
    <property type="entry name" value="MFS_sugar_transport-like"/>
</dbReference>
<evidence type="ECO:0000256" key="9">
    <source>
        <dbReference type="SAM" id="Phobius"/>
    </source>
</evidence>
<dbReference type="InterPro" id="IPR005829">
    <property type="entry name" value="Sugar_transporter_CS"/>
</dbReference>
<proteinExistence type="inferred from homology"/>
<name>A0ABW3H315_9SPHN</name>
<dbReference type="InterPro" id="IPR047984">
    <property type="entry name" value="XylE-like"/>
</dbReference>
<dbReference type="PROSITE" id="PS00217">
    <property type="entry name" value="SUGAR_TRANSPORT_2"/>
    <property type="match status" value="1"/>
</dbReference>
<organism evidence="11 12">
    <name type="scientific">Sphingomonas canadensis</name>
    <dbReference type="NCBI Taxonomy" id="1219257"/>
    <lineage>
        <taxon>Bacteria</taxon>
        <taxon>Pseudomonadati</taxon>
        <taxon>Pseudomonadota</taxon>
        <taxon>Alphaproteobacteria</taxon>
        <taxon>Sphingomonadales</taxon>
        <taxon>Sphingomonadaceae</taxon>
        <taxon>Sphingomonas</taxon>
    </lineage>
</organism>
<dbReference type="Proteomes" id="UP001596977">
    <property type="component" value="Unassembled WGS sequence"/>
</dbReference>
<evidence type="ECO:0000259" key="10">
    <source>
        <dbReference type="PROSITE" id="PS50850"/>
    </source>
</evidence>
<evidence type="ECO:0000256" key="2">
    <source>
        <dbReference type="ARBA" id="ARBA00010992"/>
    </source>
</evidence>
<keyword evidence="5 9" id="KW-0812">Transmembrane</keyword>
<accession>A0ABW3H315</accession>
<evidence type="ECO:0000256" key="3">
    <source>
        <dbReference type="ARBA" id="ARBA00022448"/>
    </source>
</evidence>
<reference evidence="12" key="1">
    <citation type="journal article" date="2019" name="Int. J. Syst. Evol. Microbiol.">
        <title>The Global Catalogue of Microorganisms (GCM) 10K type strain sequencing project: providing services to taxonomists for standard genome sequencing and annotation.</title>
        <authorList>
            <consortium name="The Broad Institute Genomics Platform"/>
            <consortium name="The Broad Institute Genome Sequencing Center for Infectious Disease"/>
            <person name="Wu L."/>
            <person name="Ma J."/>
        </authorList>
    </citation>
    <scope>NUCLEOTIDE SEQUENCE [LARGE SCALE GENOMIC DNA]</scope>
    <source>
        <strain evidence="12">CCUG 62982</strain>
    </source>
</reference>
<feature type="transmembrane region" description="Helical" evidence="9">
    <location>
        <begin position="436"/>
        <end position="459"/>
    </location>
</feature>
<evidence type="ECO:0000256" key="7">
    <source>
        <dbReference type="ARBA" id="ARBA00023136"/>
    </source>
</evidence>
<feature type="transmembrane region" description="Helical" evidence="9">
    <location>
        <begin position="38"/>
        <end position="57"/>
    </location>
</feature>
<dbReference type="EMBL" id="JBHTJG010000002">
    <property type="protein sequence ID" value="MFD0945823.1"/>
    <property type="molecule type" value="Genomic_DNA"/>
</dbReference>
<dbReference type="PANTHER" id="PTHR48023:SF4">
    <property type="entry name" value="D-XYLOSE-PROTON SYMPORTER-LIKE 2"/>
    <property type="match status" value="1"/>
</dbReference>
<feature type="domain" description="Major facilitator superfamily (MFS) profile" evidence="10">
    <location>
        <begin position="44"/>
        <end position="490"/>
    </location>
</feature>
<feature type="transmembrane region" description="Helical" evidence="9">
    <location>
        <begin position="134"/>
        <end position="156"/>
    </location>
</feature>
<dbReference type="SUPFAM" id="SSF103473">
    <property type="entry name" value="MFS general substrate transporter"/>
    <property type="match status" value="1"/>
</dbReference>
<dbReference type="InterPro" id="IPR036259">
    <property type="entry name" value="MFS_trans_sf"/>
</dbReference>
<dbReference type="PANTHER" id="PTHR48023">
    <property type="entry name" value="D-XYLOSE-PROTON SYMPORTER-LIKE 2"/>
    <property type="match status" value="1"/>
</dbReference>
<dbReference type="RefSeq" id="WP_264943375.1">
    <property type="nucleotide sequence ID" value="NZ_JAPDRA010000002.1"/>
</dbReference>
<comment type="subcellular location">
    <subcellularLocation>
        <location evidence="1">Cell membrane</location>
        <topology evidence="1">Multi-pass membrane protein</topology>
    </subcellularLocation>
</comment>
<keyword evidence="4" id="KW-1003">Cell membrane</keyword>
<gene>
    <name evidence="11" type="ORF">ACFQ1E_05685</name>
</gene>
<dbReference type="CDD" id="cd17359">
    <property type="entry name" value="MFS_XylE_like"/>
    <property type="match status" value="1"/>
</dbReference>
<evidence type="ECO:0000256" key="6">
    <source>
        <dbReference type="ARBA" id="ARBA00022989"/>
    </source>
</evidence>
<evidence type="ECO:0000256" key="4">
    <source>
        <dbReference type="ARBA" id="ARBA00022475"/>
    </source>
</evidence>
<dbReference type="Pfam" id="PF00083">
    <property type="entry name" value="Sugar_tr"/>
    <property type="match status" value="1"/>
</dbReference>
<dbReference type="InterPro" id="IPR050820">
    <property type="entry name" value="MFS_Sugar_Transporter"/>
</dbReference>
<feature type="transmembrane region" description="Helical" evidence="9">
    <location>
        <begin position="80"/>
        <end position="102"/>
    </location>
</feature>
<feature type="transmembrane region" description="Helical" evidence="9">
    <location>
        <begin position="168"/>
        <end position="190"/>
    </location>
</feature>
<feature type="transmembrane region" description="Helical" evidence="9">
    <location>
        <begin position="210"/>
        <end position="229"/>
    </location>
</feature>